<comment type="caution">
    <text evidence="1">The sequence shown here is derived from an EMBL/GenBank/DDBJ whole genome shotgun (WGS) entry which is preliminary data.</text>
</comment>
<reference evidence="2" key="1">
    <citation type="journal article" date="2019" name="Int. J. Syst. Evol. Microbiol.">
        <title>The Global Catalogue of Microorganisms (GCM) 10K type strain sequencing project: providing services to taxonomists for standard genome sequencing and annotation.</title>
        <authorList>
            <consortium name="The Broad Institute Genomics Platform"/>
            <consortium name="The Broad Institute Genome Sequencing Center for Infectious Disease"/>
            <person name="Wu L."/>
            <person name="Ma J."/>
        </authorList>
    </citation>
    <scope>NUCLEOTIDE SEQUENCE [LARGE SCALE GENOMIC DNA]</scope>
    <source>
        <strain evidence="2">CGMCC 4.7242</strain>
    </source>
</reference>
<sequence>MMLSFICCCGQITHSVTRPSTCPACGDLRPELLRSPEATATFISDPGHGWLIVSRERFAAYGLKPAQITPYSYRSPDASEVALEEDCDAEVFLKAFEARHGIAPYIAERFEDPCPIRNWPQFGSRRR</sequence>
<name>A0ABW4S3A1_9RHOB</name>
<protein>
    <submittedName>
        <fullName evidence="1">Uncharacterized protein</fullName>
    </submittedName>
</protein>
<organism evidence="1 2">
    <name type="scientific">Halodurantibacterium flavum</name>
    <dbReference type="NCBI Taxonomy" id="1382802"/>
    <lineage>
        <taxon>Bacteria</taxon>
        <taxon>Pseudomonadati</taxon>
        <taxon>Pseudomonadota</taxon>
        <taxon>Alphaproteobacteria</taxon>
        <taxon>Rhodobacterales</taxon>
        <taxon>Paracoccaceae</taxon>
        <taxon>Halodurantibacterium</taxon>
    </lineage>
</organism>
<dbReference type="RefSeq" id="WP_390260139.1">
    <property type="nucleotide sequence ID" value="NZ_JBHUGH010000004.1"/>
</dbReference>
<evidence type="ECO:0000313" key="1">
    <source>
        <dbReference type="EMBL" id="MFD1911818.1"/>
    </source>
</evidence>
<proteinExistence type="predicted"/>
<evidence type="ECO:0000313" key="2">
    <source>
        <dbReference type="Proteomes" id="UP001597353"/>
    </source>
</evidence>
<keyword evidence="2" id="KW-1185">Reference proteome</keyword>
<gene>
    <name evidence="1" type="ORF">ACFSGJ_06250</name>
</gene>
<accession>A0ABW4S3A1</accession>
<dbReference type="EMBL" id="JBHUGH010000004">
    <property type="protein sequence ID" value="MFD1911818.1"/>
    <property type="molecule type" value="Genomic_DNA"/>
</dbReference>
<dbReference type="Proteomes" id="UP001597353">
    <property type="component" value="Unassembled WGS sequence"/>
</dbReference>